<reference evidence="10 11" key="1">
    <citation type="journal article" date="2005" name="Nucleic Acids Res.">
        <title>Genomic blueprint of Hahella chejuensis, a marine microbe producing an algicidal agent.</title>
        <authorList>
            <person name="Jeong H."/>
            <person name="Yim J.H."/>
            <person name="Lee C."/>
            <person name="Choi S.-H."/>
            <person name="Park Y.K."/>
            <person name="Yoon S.H."/>
            <person name="Hur C.-G."/>
            <person name="Kang H.-Y."/>
            <person name="Kim D."/>
            <person name="Lee H.H."/>
            <person name="Park K.H."/>
            <person name="Park S.-H."/>
            <person name="Park H.-S."/>
            <person name="Lee H.K."/>
            <person name="Oh T.K."/>
            <person name="Kim J.F."/>
        </authorList>
    </citation>
    <scope>NUCLEOTIDE SEQUENCE [LARGE SCALE GENOMIC DNA]</scope>
    <source>
        <strain evidence="10 11">KCTC 2396</strain>
    </source>
</reference>
<dbReference type="PANTHER" id="PTHR43586:SF8">
    <property type="entry name" value="CYSTEINE DESULFURASE 1, CHLOROPLASTIC"/>
    <property type="match status" value="1"/>
</dbReference>
<dbReference type="InterPro" id="IPR015421">
    <property type="entry name" value="PyrdxlP-dep_Trfase_major"/>
</dbReference>
<dbReference type="InterPro" id="IPR015424">
    <property type="entry name" value="PyrdxlP-dep_Trfase"/>
</dbReference>
<dbReference type="GO" id="GO:0016829">
    <property type="term" value="F:lyase activity"/>
    <property type="evidence" value="ECO:0007669"/>
    <property type="project" value="UniProtKB-KW"/>
</dbReference>
<evidence type="ECO:0000256" key="7">
    <source>
        <dbReference type="RuleBase" id="RU004504"/>
    </source>
</evidence>
<evidence type="ECO:0000256" key="6">
    <source>
        <dbReference type="ARBA" id="ARBA00050776"/>
    </source>
</evidence>
<dbReference type="KEGG" id="hch:HCH_01412"/>
<dbReference type="AlphaFoldDB" id="Q2SM50"/>
<feature type="domain" description="Aminotransferase class V" evidence="9">
    <location>
        <begin position="31"/>
        <end position="400"/>
    </location>
</feature>
<dbReference type="EC" id="2.8.1.7" evidence="3 8"/>
<evidence type="ECO:0000313" key="10">
    <source>
        <dbReference type="EMBL" id="ABC28274.1"/>
    </source>
</evidence>
<dbReference type="PANTHER" id="PTHR43586">
    <property type="entry name" value="CYSTEINE DESULFURASE"/>
    <property type="match status" value="1"/>
</dbReference>
<dbReference type="SUPFAM" id="SSF53383">
    <property type="entry name" value="PLP-dependent transferases"/>
    <property type="match status" value="1"/>
</dbReference>
<dbReference type="Proteomes" id="UP000000238">
    <property type="component" value="Chromosome"/>
</dbReference>
<dbReference type="Gene3D" id="3.90.1150.10">
    <property type="entry name" value="Aspartate Aminotransferase, domain 1"/>
    <property type="match status" value="1"/>
</dbReference>
<dbReference type="GO" id="GO:0006534">
    <property type="term" value="P:cysteine metabolic process"/>
    <property type="evidence" value="ECO:0007669"/>
    <property type="project" value="UniProtKB-UniRule"/>
</dbReference>
<keyword evidence="11" id="KW-1185">Reference proteome</keyword>
<dbReference type="GO" id="GO:0030170">
    <property type="term" value="F:pyridoxal phosphate binding"/>
    <property type="evidence" value="ECO:0007669"/>
    <property type="project" value="UniProtKB-UniRule"/>
</dbReference>
<comment type="cofactor">
    <cofactor evidence="1 7">
        <name>pyridoxal 5'-phosphate</name>
        <dbReference type="ChEBI" id="CHEBI:597326"/>
    </cofactor>
</comment>
<keyword evidence="10" id="KW-0456">Lyase</keyword>
<accession>Q2SM50</accession>
<gene>
    <name evidence="10" type="primary">csdB</name>
    <name evidence="10" type="ordered locus">HCH_01412</name>
</gene>
<comment type="function">
    <text evidence="8">Catalyzes the removal of elemental sulfur and selenium atoms from L-cysteine, L-cystine, L-selenocysteine, and L-selenocystine to produce L-alanine.</text>
</comment>
<dbReference type="InterPro" id="IPR000192">
    <property type="entry name" value="Aminotrans_V_dom"/>
</dbReference>
<dbReference type="NCBIfam" id="TIGR01979">
    <property type="entry name" value="sufS"/>
    <property type="match status" value="1"/>
</dbReference>
<evidence type="ECO:0000259" key="9">
    <source>
        <dbReference type="Pfam" id="PF00266"/>
    </source>
</evidence>
<keyword evidence="4 8" id="KW-0808">Transferase</keyword>
<comment type="similarity">
    <text evidence="2 8">Belongs to the class-V pyridoxal-phosphate-dependent aminotransferase family. Csd subfamily.</text>
</comment>
<dbReference type="InterPro" id="IPR010970">
    <property type="entry name" value="Cys_dSase_SufS"/>
</dbReference>
<dbReference type="RefSeq" id="WP_011395347.1">
    <property type="nucleotide sequence ID" value="NC_007645.1"/>
</dbReference>
<name>Q2SM50_HAHCH</name>
<evidence type="ECO:0000313" key="11">
    <source>
        <dbReference type="Proteomes" id="UP000000238"/>
    </source>
</evidence>
<dbReference type="InterPro" id="IPR015422">
    <property type="entry name" value="PyrdxlP-dep_Trfase_small"/>
</dbReference>
<dbReference type="STRING" id="349521.HCH_01412"/>
<protein>
    <recommendedName>
        <fullName evidence="3 8">Cysteine desulfurase</fullName>
        <ecNumber evidence="3 8">2.8.1.7</ecNumber>
    </recommendedName>
</protein>
<comment type="catalytic activity">
    <reaction evidence="6 8">
        <text>(sulfur carrier)-H + L-cysteine = (sulfur carrier)-SH + L-alanine</text>
        <dbReference type="Rhea" id="RHEA:43892"/>
        <dbReference type="Rhea" id="RHEA-COMP:14737"/>
        <dbReference type="Rhea" id="RHEA-COMP:14739"/>
        <dbReference type="ChEBI" id="CHEBI:29917"/>
        <dbReference type="ChEBI" id="CHEBI:35235"/>
        <dbReference type="ChEBI" id="CHEBI:57972"/>
        <dbReference type="ChEBI" id="CHEBI:64428"/>
        <dbReference type="EC" id="2.8.1.7"/>
    </reaction>
</comment>
<proteinExistence type="inferred from homology"/>
<dbReference type="Pfam" id="PF00266">
    <property type="entry name" value="Aminotran_5"/>
    <property type="match status" value="1"/>
</dbReference>
<evidence type="ECO:0000256" key="1">
    <source>
        <dbReference type="ARBA" id="ARBA00001933"/>
    </source>
</evidence>
<dbReference type="HOGENOM" id="CLU_003433_2_5_6"/>
<dbReference type="CDD" id="cd06453">
    <property type="entry name" value="SufS_like"/>
    <property type="match status" value="1"/>
</dbReference>
<dbReference type="PROSITE" id="PS00595">
    <property type="entry name" value="AA_TRANSFER_CLASS_5"/>
    <property type="match status" value="1"/>
</dbReference>
<evidence type="ECO:0000256" key="5">
    <source>
        <dbReference type="ARBA" id="ARBA00022898"/>
    </source>
</evidence>
<dbReference type="OrthoDB" id="9808002at2"/>
<evidence type="ECO:0000256" key="8">
    <source>
        <dbReference type="RuleBase" id="RU004506"/>
    </source>
</evidence>
<dbReference type="EMBL" id="CP000155">
    <property type="protein sequence ID" value="ABC28274.1"/>
    <property type="molecule type" value="Genomic_DNA"/>
</dbReference>
<dbReference type="InterPro" id="IPR020578">
    <property type="entry name" value="Aminotrans_V_PyrdxlP_BS"/>
</dbReference>
<sequence>MTQAIKRPFDVMSVREDFPILQQQVNGKPLVYMDNAATAQKPLAVIEAMNTYYREFNANVHRGAHSLSDRATGEFEAARDKVRAFVNAPSREEIIWVRGVTEAINLVAQSYARSTLQPGDEIIVSQLEHHANIVPWQIVAQQTGAQIRVIPITPDAELDMAAYQALLNEKTRIVAVNHASNAMGTVNPVKEMIRLAKSVGAVTLIDGAQGAPHLEIDVQDLDCDFYAISAHKAFGPTGIGALYGRKALLEAMPPYQSGGEMIERVSFSGTTFNVPPFKFEAGTPAIAEAIGFAAALDYLSQFDKAQLKAHEDSLLQLAAELAPSVPGLRPVGTAKDKVSVFSFLVDGLHPSDLGTLLDQQGIAVRTGHHCAQPLMECLGVPGTTRASFAFYNTREEVEKLFAALQKITRLFI</sequence>
<dbReference type="eggNOG" id="COG0520">
    <property type="taxonomic scope" value="Bacteria"/>
</dbReference>
<evidence type="ECO:0000256" key="4">
    <source>
        <dbReference type="ARBA" id="ARBA00022679"/>
    </source>
</evidence>
<dbReference type="GO" id="GO:0031071">
    <property type="term" value="F:cysteine desulfurase activity"/>
    <property type="evidence" value="ECO:0007669"/>
    <property type="project" value="UniProtKB-UniRule"/>
</dbReference>
<evidence type="ECO:0000256" key="2">
    <source>
        <dbReference type="ARBA" id="ARBA00010447"/>
    </source>
</evidence>
<evidence type="ECO:0000256" key="3">
    <source>
        <dbReference type="ARBA" id="ARBA00012239"/>
    </source>
</evidence>
<dbReference type="Gene3D" id="3.40.640.10">
    <property type="entry name" value="Type I PLP-dependent aspartate aminotransferase-like (Major domain)"/>
    <property type="match status" value="1"/>
</dbReference>
<organism evidence="10 11">
    <name type="scientific">Hahella chejuensis (strain KCTC 2396)</name>
    <dbReference type="NCBI Taxonomy" id="349521"/>
    <lineage>
        <taxon>Bacteria</taxon>
        <taxon>Pseudomonadati</taxon>
        <taxon>Pseudomonadota</taxon>
        <taxon>Gammaproteobacteria</taxon>
        <taxon>Oceanospirillales</taxon>
        <taxon>Hahellaceae</taxon>
        <taxon>Hahella</taxon>
    </lineage>
</organism>
<keyword evidence="5 8" id="KW-0663">Pyridoxal phosphate</keyword>